<dbReference type="GO" id="GO:0016491">
    <property type="term" value="F:oxidoreductase activity"/>
    <property type="evidence" value="ECO:0007669"/>
    <property type="project" value="UniProtKB-KW"/>
</dbReference>
<evidence type="ECO:0000256" key="1">
    <source>
        <dbReference type="ARBA" id="ARBA00004434"/>
    </source>
</evidence>
<accession>A0A9R1SYP4</accession>
<sequence>MAGRYLVTALRSRRPAGVRLYSTHEDLPPVRSKIGKREVVGYGLNGEEAYLDLEECPMPAIRFKEITPDLQLIKDKEKADWKKLTIQEKKELYRASFCQTFAEMDAPNGEWKSITAGVTVGIGLALLLFTAVKTWVYPPLPVTFDQEHQTAQFERMRQLDVNPIHGMNRRN</sequence>
<comment type="subcellular location">
    <subcellularLocation>
        <location evidence="1 10">Mitochondrion inner membrane</location>
        <topology evidence="1 10">Single-pass membrane protein</topology>
    </subcellularLocation>
</comment>
<comment type="similarity">
    <text evidence="2 10">Belongs to the cytochrome c oxidase IV family.</text>
</comment>
<keyword evidence="6 10" id="KW-1133">Transmembrane helix</keyword>
<name>A0A9R1SYP4_9HYME</name>
<dbReference type="GO" id="GO:0005743">
    <property type="term" value="C:mitochondrial inner membrane"/>
    <property type="evidence" value="ECO:0007669"/>
    <property type="project" value="UniProtKB-SubCell"/>
</dbReference>
<dbReference type="PRINTS" id="PR01873">
    <property type="entry name" value="CYTCOXIDASE4"/>
</dbReference>
<dbReference type="OrthoDB" id="186013at2759"/>
<keyword evidence="9 10" id="KW-0472">Membrane</keyword>
<reference evidence="12" key="1">
    <citation type="submission" date="2025-08" db="UniProtKB">
        <authorList>
            <consortium name="RefSeq"/>
        </authorList>
    </citation>
    <scope>IDENTIFICATION</scope>
    <source>
        <strain evidence="12">USDA-PBARC FA_bdor</strain>
        <tissue evidence="12">Whole organism</tissue>
    </source>
</reference>
<keyword evidence="3 10" id="KW-0812">Transmembrane</keyword>
<dbReference type="GO" id="GO:0006123">
    <property type="term" value="P:mitochondrial electron transport, cytochrome c to oxygen"/>
    <property type="evidence" value="ECO:0007669"/>
    <property type="project" value="InterPro"/>
</dbReference>
<evidence type="ECO:0000313" key="12">
    <source>
        <dbReference type="RefSeq" id="XP_011299463.1"/>
    </source>
</evidence>
<dbReference type="Pfam" id="PF02936">
    <property type="entry name" value="COX4"/>
    <property type="match status" value="1"/>
</dbReference>
<evidence type="ECO:0000256" key="8">
    <source>
        <dbReference type="ARBA" id="ARBA00023128"/>
    </source>
</evidence>
<dbReference type="CDD" id="cd00922">
    <property type="entry name" value="Cyt_c_Oxidase_IV"/>
    <property type="match status" value="1"/>
</dbReference>
<evidence type="ECO:0000256" key="3">
    <source>
        <dbReference type="ARBA" id="ARBA00022692"/>
    </source>
</evidence>
<comment type="subunit">
    <text evidence="10">Component of the cytochrome c oxidase (complex IV, CIV), a multisubunit enzyme composed of 14 subunits.</text>
</comment>
<dbReference type="GO" id="GO:0045277">
    <property type="term" value="C:respiratory chain complex IV"/>
    <property type="evidence" value="ECO:0007669"/>
    <property type="project" value="InterPro"/>
</dbReference>
<evidence type="ECO:0000256" key="4">
    <source>
        <dbReference type="ARBA" id="ARBA00022792"/>
    </source>
</evidence>
<dbReference type="Proteomes" id="UP000694866">
    <property type="component" value="Unplaced"/>
</dbReference>
<dbReference type="GeneID" id="105264344"/>
<dbReference type="AlphaFoldDB" id="A0A9R1SYP4"/>
<keyword evidence="4 10" id="KW-0999">Mitochondrion inner membrane</keyword>
<comment type="function">
    <text evidence="10">Component of the cytochrome c oxidase, the last enzyme in the mitochondrial electron transport chain which drives oxidative phosphorylation.</text>
</comment>
<dbReference type="FunFam" id="1.10.442.10:FF:000001">
    <property type="entry name" value="Cytochrome c oxidase subunit 4 isoform 1"/>
    <property type="match status" value="1"/>
</dbReference>
<dbReference type="PANTHER" id="PTHR10707:SF10">
    <property type="entry name" value="CYTOCHROME C OXIDASE SUBUNIT 4"/>
    <property type="match status" value="1"/>
</dbReference>
<dbReference type="InterPro" id="IPR036639">
    <property type="entry name" value="Cyt_c_oxidase_su4_sf"/>
</dbReference>
<keyword evidence="5" id="KW-0809">Transit peptide</keyword>
<feature type="transmembrane region" description="Helical" evidence="10">
    <location>
        <begin position="114"/>
        <end position="136"/>
    </location>
</feature>
<evidence type="ECO:0000256" key="5">
    <source>
        <dbReference type="ARBA" id="ARBA00022946"/>
    </source>
</evidence>
<dbReference type="InterPro" id="IPR013288">
    <property type="entry name" value="Cyt_c_oxidase_su4"/>
</dbReference>
<protein>
    <recommendedName>
        <fullName evidence="10">Cytochrome c oxidase subunit 4</fullName>
    </recommendedName>
</protein>
<dbReference type="PANTHER" id="PTHR10707">
    <property type="entry name" value="CYTOCHROME C OXIDASE SUBUNIT IV"/>
    <property type="match status" value="1"/>
</dbReference>
<evidence type="ECO:0000256" key="7">
    <source>
        <dbReference type="ARBA" id="ARBA00023002"/>
    </source>
</evidence>
<comment type="pathway">
    <text evidence="10">Energy metabolism; oxidative phosphorylation.</text>
</comment>
<dbReference type="RefSeq" id="XP_011299463.1">
    <property type="nucleotide sequence ID" value="XM_011301161.1"/>
</dbReference>
<evidence type="ECO:0000256" key="9">
    <source>
        <dbReference type="ARBA" id="ARBA00023136"/>
    </source>
</evidence>
<keyword evidence="7" id="KW-0560">Oxidoreductase</keyword>
<evidence type="ECO:0000256" key="6">
    <source>
        <dbReference type="ARBA" id="ARBA00022989"/>
    </source>
</evidence>
<dbReference type="Gene3D" id="1.10.442.10">
    <property type="entry name" value="Cytochrome c oxidase subunit IV"/>
    <property type="match status" value="1"/>
</dbReference>
<evidence type="ECO:0000256" key="2">
    <source>
        <dbReference type="ARBA" id="ARBA00008135"/>
    </source>
</evidence>
<proteinExistence type="inferred from homology"/>
<dbReference type="KEGG" id="fas:105264344"/>
<evidence type="ECO:0000313" key="11">
    <source>
        <dbReference type="Proteomes" id="UP000694866"/>
    </source>
</evidence>
<keyword evidence="8 10" id="KW-0496">Mitochondrion</keyword>
<evidence type="ECO:0000256" key="10">
    <source>
        <dbReference type="RuleBase" id="RU367145"/>
    </source>
</evidence>
<dbReference type="SUPFAM" id="SSF81406">
    <property type="entry name" value="Mitochondrial cytochrome c oxidase subunit IV"/>
    <property type="match status" value="1"/>
</dbReference>
<gene>
    <name evidence="12" type="primary">LOC105264344</name>
</gene>
<organism evidence="11 12">
    <name type="scientific">Fopius arisanus</name>
    <dbReference type="NCBI Taxonomy" id="64838"/>
    <lineage>
        <taxon>Eukaryota</taxon>
        <taxon>Metazoa</taxon>
        <taxon>Ecdysozoa</taxon>
        <taxon>Arthropoda</taxon>
        <taxon>Hexapoda</taxon>
        <taxon>Insecta</taxon>
        <taxon>Pterygota</taxon>
        <taxon>Neoptera</taxon>
        <taxon>Endopterygota</taxon>
        <taxon>Hymenoptera</taxon>
        <taxon>Apocrita</taxon>
        <taxon>Ichneumonoidea</taxon>
        <taxon>Braconidae</taxon>
        <taxon>Opiinae</taxon>
        <taxon>Fopius</taxon>
    </lineage>
</organism>
<dbReference type="InterPro" id="IPR004203">
    <property type="entry name" value="Cyt_c_oxidase_su4_fam"/>
</dbReference>
<keyword evidence="11" id="KW-1185">Reference proteome</keyword>